<keyword evidence="2" id="KW-0238">DNA-binding</keyword>
<dbReference type="InterPro" id="IPR036390">
    <property type="entry name" value="WH_DNA-bd_sf"/>
</dbReference>
<dbReference type="CDD" id="cd06267">
    <property type="entry name" value="PBP1_LacI_sugar_binding-like"/>
    <property type="match status" value="1"/>
</dbReference>
<keyword evidence="1" id="KW-0805">Transcription regulation</keyword>
<evidence type="ECO:0000256" key="2">
    <source>
        <dbReference type="ARBA" id="ARBA00023125"/>
    </source>
</evidence>
<evidence type="ECO:0000259" key="4">
    <source>
        <dbReference type="PROSITE" id="PS51000"/>
    </source>
</evidence>
<sequence length="383" mass="40408">MTDDTAPGLLAPARHAYVQSVLARDGVVRISQLTDELGVTPVTLRRDLALMEQAGLLVRVHGGAVPPEGGLPTAPGTAANDAVGATGATGAEEAAPKLTGTIAVLVPSLNFYWPTVVRGIEERARALGLKVLLRGASYELQDERPVLERLVQSDEVRGLIVAPNTDTPHAQDVVQWLADCGIPSVLAERDATRLPEHEPVESATTDHALGAVLAARHLAALGHRKVGLVLSRESPTSRKIAAGWQAACDDLGLDAAEHFETVVPDRSTPEFSDTINAALDVATGAGVTALLVHSDPEAMAFVDLALNRGISVPGDLSIIAYDDEIAELFTPALTAVQPPRLDVGRAAIDLLAQRILEPDRAVHRLTISPRLVVRESTAPPRHG</sequence>
<dbReference type="AlphaFoldDB" id="A0A5C1YH42"/>
<dbReference type="Pfam" id="PF08220">
    <property type="entry name" value="HTH_DeoR"/>
    <property type="match status" value="1"/>
</dbReference>
<protein>
    <submittedName>
        <fullName evidence="5">DeoR family transcriptional regulator</fullName>
    </submittedName>
</protein>
<keyword evidence="3" id="KW-0804">Transcription</keyword>
<evidence type="ECO:0000313" key="5">
    <source>
        <dbReference type="EMBL" id="QEO14082.1"/>
    </source>
</evidence>
<dbReference type="Proteomes" id="UP000324678">
    <property type="component" value="Chromosome"/>
</dbReference>
<dbReference type="Gene3D" id="3.40.50.2300">
    <property type="match status" value="2"/>
</dbReference>
<dbReference type="GO" id="GO:0000976">
    <property type="term" value="F:transcription cis-regulatory region binding"/>
    <property type="evidence" value="ECO:0007669"/>
    <property type="project" value="TreeGrafter"/>
</dbReference>
<dbReference type="SMART" id="SM00420">
    <property type="entry name" value="HTH_DEOR"/>
    <property type="match status" value="1"/>
</dbReference>
<dbReference type="InterPro" id="IPR018356">
    <property type="entry name" value="Tscrpt_reg_HTH_DeoR_CS"/>
</dbReference>
<dbReference type="OrthoDB" id="3252280at2"/>
<dbReference type="PANTHER" id="PTHR30146">
    <property type="entry name" value="LACI-RELATED TRANSCRIPTIONAL REPRESSOR"/>
    <property type="match status" value="1"/>
</dbReference>
<evidence type="ECO:0000256" key="1">
    <source>
        <dbReference type="ARBA" id="ARBA00023015"/>
    </source>
</evidence>
<accession>A0A5C1YH42</accession>
<feature type="domain" description="HTH deoR-type" evidence="4">
    <location>
        <begin position="11"/>
        <end position="66"/>
    </location>
</feature>
<dbReference type="SUPFAM" id="SSF53822">
    <property type="entry name" value="Periplasmic binding protein-like I"/>
    <property type="match status" value="1"/>
</dbReference>
<gene>
    <name evidence="5" type="ORF">FLP10_06330</name>
</gene>
<evidence type="ECO:0000256" key="3">
    <source>
        <dbReference type="ARBA" id="ARBA00023163"/>
    </source>
</evidence>
<reference evidence="5 6" key="1">
    <citation type="submission" date="2019-09" db="EMBL/GenBank/DDBJ databases">
        <title>Genome sequencing of strain KACC 19306.</title>
        <authorList>
            <person name="Heo J."/>
            <person name="Kim S.-J."/>
            <person name="Kim J.-S."/>
            <person name="Hong S.-B."/>
            <person name="Kwon S.-W."/>
        </authorList>
    </citation>
    <scope>NUCLEOTIDE SEQUENCE [LARGE SCALE GENOMIC DNA]</scope>
    <source>
        <strain evidence="5 6">KACC 19306</strain>
    </source>
</reference>
<dbReference type="InterPro" id="IPR046335">
    <property type="entry name" value="LacI/GalR-like_sensor"/>
</dbReference>
<keyword evidence="6" id="KW-1185">Reference proteome</keyword>
<dbReference type="Pfam" id="PF13377">
    <property type="entry name" value="Peripla_BP_3"/>
    <property type="match status" value="1"/>
</dbReference>
<dbReference type="SUPFAM" id="SSF46785">
    <property type="entry name" value="Winged helix' DNA-binding domain"/>
    <property type="match status" value="1"/>
</dbReference>
<dbReference type="PRINTS" id="PR00037">
    <property type="entry name" value="HTHLACR"/>
</dbReference>
<dbReference type="PROSITE" id="PS00894">
    <property type="entry name" value="HTH_DEOR_1"/>
    <property type="match status" value="1"/>
</dbReference>
<dbReference type="InterPro" id="IPR001034">
    <property type="entry name" value="DeoR_HTH"/>
</dbReference>
<organism evidence="5 6">
    <name type="scientific">Agromyces intestinalis</name>
    <dbReference type="NCBI Taxonomy" id="2592652"/>
    <lineage>
        <taxon>Bacteria</taxon>
        <taxon>Bacillati</taxon>
        <taxon>Actinomycetota</taxon>
        <taxon>Actinomycetes</taxon>
        <taxon>Micrococcales</taxon>
        <taxon>Microbacteriaceae</taxon>
        <taxon>Agromyces</taxon>
    </lineage>
</organism>
<dbReference type="EMBL" id="CP043505">
    <property type="protein sequence ID" value="QEO14082.1"/>
    <property type="molecule type" value="Genomic_DNA"/>
</dbReference>
<dbReference type="PANTHER" id="PTHR30146:SF155">
    <property type="entry name" value="ALANINE RACEMASE"/>
    <property type="match status" value="1"/>
</dbReference>
<dbReference type="KEGG" id="ail:FLP10_06330"/>
<dbReference type="PROSITE" id="PS51000">
    <property type="entry name" value="HTH_DEOR_2"/>
    <property type="match status" value="1"/>
</dbReference>
<dbReference type="InterPro" id="IPR028082">
    <property type="entry name" value="Peripla_BP_I"/>
</dbReference>
<dbReference type="RefSeq" id="WP_149160104.1">
    <property type="nucleotide sequence ID" value="NZ_CP043505.1"/>
</dbReference>
<name>A0A5C1YH42_9MICO</name>
<proteinExistence type="predicted"/>
<dbReference type="GO" id="GO:0003700">
    <property type="term" value="F:DNA-binding transcription factor activity"/>
    <property type="evidence" value="ECO:0007669"/>
    <property type="project" value="InterPro"/>
</dbReference>
<evidence type="ECO:0000313" key="6">
    <source>
        <dbReference type="Proteomes" id="UP000324678"/>
    </source>
</evidence>